<dbReference type="PROSITE" id="PS50042">
    <property type="entry name" value="CNMP_BINDING_3"/>
    <property type="match status" value="1"/>
</dbReference>
<keyword evidence="4" id="KW-1185">Reference proteome</keyword>
<dbReference type="InterPro" id="IPR050818">
    <property type="entry name" value="KCNH_animal-type"/>
</dbReference>
<dbReference type="Gene3D" id="2.60.120.10">
    <property type="entry name" value="Jelly Rolls"/>
    <property type="match status" value="1"/>
</dbReference>
<accession>A0A1Q9CEM2</accession>
<dbReference type="EMBL" id="LSRX01001288">
    <property type="protein sequence ID" value="OLP81346.1"/>
    <property type="molecule type" value="Genomic_DNA"/>
</dbReference>
<evidence type="ECO:0000259" key="2">
    <source>
        <dbReference type="PROSITE" id="PS50042"/>
    </source>
</evidence>
<reference evidence="3 4" key="1">
    <citation type="submission" date="2016-02" db="EMBL/GenBank/DDBJ databases">
        <title>Genome analysis of coral dinoflagellate symbionts highlights evolutionary adaptations to a symbiotic lifestyle.</title>
        <authorList>
            <person name="Aranda M."/>
            <person name="Li Y."/>
            <person name="Liew Y.J."/>
            <person name="Baumgarten S."/>
            <person name="Simakov O."/>
            <person name="Wilson M."/>
            <person name="Piel J."/>
            <person name="Ashoor H."/>
            <person name="Bougouffa S."/>
            <person name="Bajic V.B."/>
            <person name="Ryu T."/>
            <person name="Ravasi T."/>
            <person name="Bayer T."/>
            <person name="Micklem G."/>
            <person name="Kim H."/>
            <person name="Bhak J."/>
            <person name="Lajeunesse T.C."/>
            <person name="Voolstra C.R."/>
        </authorList>
    </citation>
    <scope>NUCLEOTIDE SEQUENCE [LARGE SCALE GENOMIC DNA]</scope>
    <source>
        <strain evidence="3 4">CCMP2467</strain>
    </source>
</reference>
<keyword evidence="1" id="KW-1133">Transmembrane helix</keyword>
<evidence type="ECO:0000313" key="4">
    <source>
        <dbReference type="Proteomes" id="UP000186817"/>
    </source>
</evidence>
<dbReference type="AlphaFoldDB" id="A0A1Q9CEM2"/>
<name>A0A1Q9CEM2_SYMMI</name>
<dbReference type="SUPFAM" id="SSF51206">
    <property type="entry name" value="cAMP-binding domain-like"/>
    <property type="match status" value="1"/>
</dbReference>
<organism evidence="3 4">
    <name type="scientific">Symbiodinium microadriaticum</name>
    <name type="common">Dinoflagellate</name>
    <name type="synonym">Zooxanthella microadriatica</name>
    <dbReference type="NCBI Taxonomy" id="2951"/>
    <lineage>
        <taxon>Eukaryota</taxon>
        <taxon>Sar</taxon>
        <taxon>Alveolata</taxon>
        <taxon>Dinophyceae</taxon>
        <taxon>Suessiales</taxon>
        <taxon>Symbiodiniaceae</taxon>
        <taxon>Symbiodinium</taxon>
    </lineage>
</organism>
<dbReference type="InterPro" id="IPR014710">
    <property type="entry name" value="RmlC-like_jellyroll"/>
</dbReference>
<dbReference type="InterPro" id="IPR018490">
    <property type="entry name" value="cNMP-bd_dom_sf"/>
</dbReference>
<dbReference type="PANTHER" id="PTHR10217">
    <property type="entry name" value="VOLTAGE AND LIGAND GATED POTASSIUM CHANNEL"/>
    <property type="match status" value="1"/>
</dbReference>
<evidence type="ECO:0000256" key="1">
    <source>
        <dbReference type="SAM" id="Phobius"/>
    </source>
</evidence>
<dbReference type="GO" id="GO:0042391">
    <property type="term" value="P:regulation of membrane potential"/>
    <property type="evidence" value="ECO:0007669"/>
    <property type="project" value="TreeGrafter"/>
</dbReference>
<dbReference type="Proteomes" id="UP000186817">
    <property type="component" value="Unassembled WGS sequence"/>
</dbReference>
<sequence>MHVQPHTLSERMFAIGTVVFALVGFSYVVGSISGSLAQLRGMTENRARQFWELRRHLRKNHVSITLSARIQKYAEHVLESQEDNVPAKDVKLLSVLSEQLRSELECEICMPHFSVHPLFARLCVVSRVTIHRLANNAIYNKLLARTDTLFIPGETATHMYIVVAGRLVYSRFDSKNDEHKELVDKGEDWISEPVLWTSTWVHLGLLTALTECALMVLDPVQFGRIVNLNPDANMLATTYVKNFIAWINSVERDSLSDIWQGENVSPRVASFMELDENQFRNAKSLAAKLMNWQV</sequence>
<dbReference type="GO" id="GO:0005886">
    <property type="term" value="C:plasma membrane"/>
    <property type="evidence" value="ECO:0007669"/>
    <property type="project" value="TreeGrafter"/>
</dbReference>
<gene>
    <name evidence="3" type="ORF">AK812_SmicGene38126</name>
</gene>
<feature type="domain" description="Cyclic nucleotide-binding" evidence="2">
    <location>
        <begin position="118"/>
        <end position="226"/>
    </location>
</feature>
<protein>
    <recommendedName>
        <fullName evidence="2">Cyclic nucleotide-binding domain-containing protein</fullName>
    </recommendedName>
</protein>
<evidence type="ECO:0000313" key="3">
    <source>
        <dbReference type="EMBL" id="OLP81346.1"/>
    </source>
</evidence>
<dbReference type="OrthoDB" id="412853at2759"/>
<dbReference type="InterPro" id="IPR000595">
    <property type="entry name" value="cNMP-bd_dom"/>
</dbReference>
<dbReference type="OMA" id="EDWISEP"/>
<keyword evidence="1" id="KW-0472">Membrane</keyword>
<comment type="caution">
    <text evidence="3">The sequence shown here is derived from an EMBL/GenBank/DDBJ whole genome shotgun (WGS) entry which is preliminary data.</text>
</comment>
<dbReference type="GO" id="GO:0005249">
    <property type="term" value="F:voltage-gated potassium channel activity"/>
    <property type="evidence" value="ECO:0007669"/>
    <property type="project" value="TreeGrafter"/>
</dbReference>
<feature type="transmembrane region" description="Helical" evidence="1">
    <location>
        <begin position="12"/>
        <end position="39"/>
    </location>
</feature>
<proteinExistence type="predicted"/>
<keyword evidence="1" id="KW-0812">Transmembrane</keyword>
<dbReference type="PANTHER" id="PTHR10217:SF435">
    <property type="entry name" value="POTASSIUM VOLTAGE-GATED CHANNEL PROTEIN EAG"/>
    <property type="match status" value="1"/>
</dbReference>